<gene>
    <name evidence="1" type="ORF">BHYA_0016g00520</name>
</gene>
<name>A0A4Z1H9K4_9HELO</name>
<reference evidence="1 2" key="1">
    <citation type="submission" date="2017-12" db="EMBL/GenBank/DDBJ databases">
        <title>Comparative genomics of Botrytis spp.</title>
        <authorList>
            <person name="Valero-Jimenez C.A."/>
            <person name="Tapia P."/>
            <person name="Veloso J."/>
            <person name="Silva-Moreno E."/>
            <person name="Staats M."/>
            <person name="Valdes J.H."/>
            <person name="Van Kan J.A.L."/>
        </authorList>
    </citation>
    <scope>NUCLEOTIDE SEQUENCE [LARGE SCALE GENOMIC DNA]</scope>
    <source>
        <strain evidence="1 2">Bh0001</strain>
    </source>
</reference>
<evidence type="ECO:0000313" key="1">
    <source>
        <dbReference type="EMBL" id="TGO41813.1"/>
    </source>
</evidence>
<dbReference type="EMBL" id="PQXK01000016">
    <property type="protein sequence ID" value="TGO41813.1"/>
    <property type="molecule type" value="Genomic_DNA"/>
</dbReference>
<protein>
    <submittedName>
        <fullName evidence="1">Uncharacterized protein</fullName>
    </submittedName>
</protein>
<sequence>MTYNLNVAPEVLVANRITKYFGVTTIWSLKQQAIVAENTGYMSFFKYDTGQPANFIEAGGVYKDLYNVLWALMEKENKIAEWWERRSRKQGGRENLKVNHWVVELLHDSQHQLAKTFIDMYSGIIRKFVSTQGG</sequence>
<dbReference type="Proteomes" id="UP000297814">
    <property type="component" value="Unassembled WGS sequence"/>
</dbReference>
<proteinExistence type="predicted"/>
<comment type="caution">
    <text evidence="1">The sequence shown here is derived from an EMBL/GenBank/DDBJ whole genome shotgun (WGS) entry which is preliminary data.</text>
</comment>
<organism evidence="1 2">
    <name type="scientific">Botrytis hyacinthi</name>
    <dbReference type="NCBI Taxonomy" id="278943"/>
    <lineage>
        <taxon>Eukaryota</taxon>
        <taxon>Fungi</taxon>
        <taxon>Dikarya</taxon>
        <taxon>Ascomycota</taxon>
        <taxon>Pezizomycotina</taxon>
        <taxon>Leotiomycetes</taxon>
        <taxon>Helotiales</taxon>
        <taxon>Sclerotiniaceae</taxon>
        <taxon>Botrytis</taxon>
    </lineage>
</organism>
<evidence type="ECO:0000313" key="2">
    <source>
        <dbReference type="Proteomes" id="UP000297814"/>
    </source>
</evidence>
<accession>A0A4Z1H9K4</accession>
<dbReference type="AlphaFoldDB" id="A0A4Z1H9K4"/>
<keyword evidence="2" id="KW-1185">Reference proteome</keyword>